<accession>F5YN88</accession>
<gene>
    <name evidence="2" type="ordered locus">TREPR_0114</name>
</gene>
<dbReference type="Gene3D" id="3.30.1380.10">
    <property type="match status" value="1"/>
</dbReference>
<dbReference type="SUPFAM" id="SSF52218">
    <property type="entry name" value="Flavoproteins"/>
    <property type="match status" value="1"/>
</dbReference>
<proteinExistence type="predicted"/>
<dbReference type="InterPro" id="IPR039561">
    <property type="entry name" value="Peptidase_M15C"/>
</dbReference>
<dbReference type="HOGENOM" id="CLU_604007_0_0_12"/>
<keyword evidence="3" id="KW-1185">Reference proteome</keyword>
<evidence type="ECO:0000313" key="2">
    <source>
        <dbReference type="EMBL" id="AEF85158.1"/>
    </source>
</evidence>
<reference evidence="3" key="1">
    <citation type="submission" date="2009-12" db="EMBL/GenBank/DDBJ databases">
        <title>Complete sequence of Treponema primitia strain ZAS-2.</title>
        <authorList>
            <person name="Tetu S.G."/>
            <person name="Matson E."/>
            <person name="Ren Q."/>
            <person name="Seshadri R."/>
            <person name="Elbourne L."/>
            <person name="Hassan K.A."/>
            <person name="Durkin A."/>
            <person name="Radune D."/>
            <person name="Mohamoud Y."/>
            <person name="Shay R."/>
            <person name="Jin S."/>
            <person name="Zhang X."/>
            <person name="Lucey K."/>
            <person name="Ballor N.R."/>
            <person name="Ottesen E."/>
            <person name="Rosenthal R."/>
            <person name="Allen A."/>
            <person name="Leadbetter J.R."/>
            <person name="Paulsen I.T."/>
        </authorList>
    </citation>
    <scope>NUCLEOTIDE SEQUENCE [LARGE SCALE GENOMIC DNA]</scope>
    <source>
        <strain evidence="3">ATCC BAA-887 / DSM 12427 / ZAS-2</strain>
    </source>
</reference>
<dbReference type="GO" id="GO:0008233">
    <property type="term" value="F:peptidase activity"/>
    <property type="evidence" value="ECO:0007669"/>
    <property type="project" value="InterPro"/>
</dbReference>
<dbReference type="SUPFAM" id="SSF55166">
    <property type="entry name" value="Hedgehog/DD-peptidase"/>
    <property type="match status" value="1"/>
</dbReference>
<sequence>MKKSRSCFLIALILGLTGCALFQKDGVLIIPDERAGPNLVIYFAEKSETRPAAEAIARTSGGELFEISGGAGRKRQRPLPDLLDYETFFVGASLTAGKIPAPLEAFLAETDFLDGRVIPFWTSGDFDGDLNSEFEKRLHGARFLPGGGFLFARKIKTKEIEAMAETWTQDMLTELGLRRAAGGNQAEDMVKLFAAAYSNRFSPAVFQDRDWTLEMDGVRWYYAQGRFLPQEDAYRPEDFRPPFLYRYTPEPSGGEASPWQDTANRILSRRQYTGYGPNRITANPGAKRSPFVEAIWQAGNRTEAYAHQQWIKFLGWSVQVHQDIVAPLSRVEARIQELAQDSPEIQGWIKNLASITAWNWRNVAGSESRSFHAYGVAVDLLMKAQAGMETYWQWTAAKGINWQTVPAEKRQNPPAPVIRAFEEQGFIWGGRWPRYDTMHFEYHPELLILGAGR</sequence>
<dbReference type="EMBL" id="CP001843">
    <property type="protein sequence ID" value="AEF85158.1"/>
    <property type="molecule type" value="Genomic_DNA"/>
</dbReference>
<dbReference type="OrthoDB" id="9799970at2"/>
<dbReference type="PROSITE" id="PS51257">
    <property type="entry name" value="PROKAR_LIPOPROTEIN"/>
    <property type="match status" value="1"/>
</dbReference>
<dbReference type="AlphaFoldDB" id="F5YN88"/>
<dbReference type="InterPro" id="IPR009045">
    <property type="entry name" value="Zn_M74/Hedgehog-like"/>
</dbReference>
<name>F5YN88_TREPZ</name>
<organism evidence="2 3">
    <name type="scientific">Treponema primitia (strain ATCC BAA-887 / DSM 12427 / ZAS-2)</name>
    <dbReference type="NCBI Taxonomy" id="545694"/>
    <lineage>
        <taxon>Bacteria</taxon>
        <taxon>Pseudomonadati</taxon>
        <taxon>Spirochaetota</taxon>
        <taxon>Spirochaetia</taxon>
        <taxon>Spirochaetales</taxon>
        <taxon>Treponemataceae</taxon>
        <taxon>Treponema</taxon>
    </lineage>
</organism>
<reference evidence="2 3" key="2">
    <citation type="journal article" date="2011" name="ISME J.">
        <title>RNA-seq reveals cooperative metabolic interactions between two termite-gut spirochete species in co-culture.</title>
        <authorList>
            <person name="Rosenthal A.Z."/>
            <person name="Matson E.G."/>
            <person name="Eldar A."/>
            <person name="Leadbetter J.R."/>
        </authorList>
    </citation>
    <scope>NUCLEOTIDE SEQUENCE [LARGE SCALE GENOMIC DNA]</scope>
    <source>
        <strain evidence="3">ATCC BAA-887 / DSM 12427 / ZAS-2</strain>
    </source>
</reference>
<protein>
    <submittedName>
        <fullName evidence="2">Putative lipoprotein</fullName>
    </submittedName>
</protein>
<dbReference type="eggNOG" id="COG0791">
    <property type="taxonomic scope" value="Bacteria"/>
</dbReference>
<dbReference type="eggNOG" id="COG0716">
    <property type="taxonomic scope" value="Bacteria"/>
</dbReference>
<dbReference type="InterPro" id="IPR029039">
    <property type="entry name" value="Flavoprotein-like_sf"/>
</dbReference>
<dbReference type="Pfam" id="PF13539">
    <property type="entry name" value="Peptidase_M15_4"/>
    <property type="match status" value="1"/>
</dbReference>
<evidence type="ECO:0000313" key="3">
    <source>
        <dbReference type="Proteomes" id="UP000009223"/>
    </source>
</evidence>
<dbReference type="RefSeq" id="WP_015706356.1">
    <property type="nucleotide sequence ID" value="NC_015578.1"/>
</dbReference>
<feature type="domain" description="Peptidase M15C" evidence="1">
    <location>
        <begin position="365"/>
        <end position="442"/>
    </location>
</feature>
<dbReference type="Gene3D" id="3.40.50.360">
    <property type="match status" value="1"/>
</dbReference>
<evidence type="ECO:0000259" key="1">
    <source>
        <dbReference type="Pfam" id="PF13539"/>
    </source>
</evidence>
<keyword evidence="2" id="KW-0449">Lipoprotein</keyword>
<dbReference type="KEGG" id="tpi:TREPR_0114"/>
<dbReference type="STRING" id="545694.TREPR_0114"/>
<dbReference type="Proteomes" id="UP000009223">
    <property type="component" value="Chromosome"/>
</dbReference>